<sequence length="232" mass="25582">MWPRGLVSRAFRLGGSFLPEFRTRKAPNFKSHATFATESDAKAVEMMDGHGVIGSYAKALYMAAKDAKNVEKVMGDLENLTQSMTKCEELAVFIANPCLRSATKVDFLRKDIATLGIPAMQKETLNCLEMLFEQRRSGDFQKLAQLFETIYMATKGKVRCVAHSAVELSSKQKSDLEEALKKRLGGSVQPTVDYKINPSLMGGLVVRIGDQVIDASVATKLDRMHTQLSQGA</sequence>
<keyword evidence="4" id="KW-0375">Hydrogen ion transport</keyword>
<dbReference type="PRINTS" id="PR00125">
    <property type="entry name" value="ATPASEDELTA"/>
</dbReference>
<gene>
    <name evidence="9" type="ORF">BgAZ_203670</name>
</gene>
<dbReference type="InterPro" id="IPR026015">
    <property type="entry name" value="ATP_synth_OSCP/delta_N_sf"/>
</dbReference>
<dbReference type="NCBIfam" id="TIGR01145">
    <property type="entry name" value="ATP_synt_delta"/>
    <property type="match status" value="1"/>
</dbReference>
<evidence type="ECO:0000256" key="4">
    <source>
        <dbReference type="ARBA" id="ARBA00022781"/>
    </source>
</evidence>
<keyword evidence="7" id="KW-0472">Membrane</keyword>
<protein>
    <submittedName>
        <fullName evidence="9">Uncharacterized protein</fullName>
    </submittedName>
</protein>
<evidence type="ECO:0000256" key="7">
    <source>
        <dbReference type="ARBA" id="ARBA00023136"/>
    </source>
</evidence>
<dbReference type="Proteomes" id="UP001230268">
    <property type="component" value="Unassembled WGS sequence"/>
</dbReference>
<keyword evidence="10" id="KW-1185">Reference proteome</keyword>
<keyword evidence="3" id="KW-0813">Transport</keyword>
<keyword evidence="6" id="KW-0793">Thylakoid</keyword>
<comment type="caution">
    <text evidence="9">The sequence shown here is derived from an EMBL/GenBank/DDBJ whole genome shotgun (WGS) entry which is preliminary data.</text>
</comment>
<evidence type="ECO:0000256" key="2">
    <source>
        <dbReference type="ARBA" id="ARBA00007046"/>
    </source>
</evidence>
<evidence type="ECO:0000256" key="8">
    <source>
        <dbReference type="ARBA" id="ARBA00023310"/>
    </source>
</evidence>
<dbReference type="Gene3D" id="1.10.520.20">
    <property type="entry name" value="N-terminal domain of the delta subunit of the F1F0-ATP synthase"/>
    <property type="match status" value="1"/>
</dbReference>
<organism evidence="9 10">
    <name type="scientific">Babesia gibsoni</name>
    <dbReference type="NCBI Taxonomy" id="33632"/>
    <lineage>
        <taxon>Eukaryota</taxon>
        <taxon>Sar</taxon>
        <taxon>Alveolata</taxon>
        <taxon>Apicomplexa</taxon>
        <taxon>Aconoidasida</taxon>
        <taxon>Piroplasmida</taxon>
        <taxon>Babesiidae</taxon>
        <taxon>Babesia</taxon>
    </lineage>
</organism>
<dbReference type="GO" id="GO:0016020">
    <property type="term" value="C:membrane"/>
    <property type="evidence" value="ECO:0007669"/>
    <property type="project" value="UniProtKB-SubCell"/>
</dbReference>
<reference evidence="9" key="1">
    <citation type="submission" date="2023-08" db="EMBL/GenBank/DDBJ databases">
        <title>Draft sequence of the Babesia gibsoni genome.</title>
        <authorList>
            <person name="Yamagishi J.Y."/>
            <person name="Xuan X.X."/>
        </authorList>
    </citation>
    <scope>NUCLEOTIDE SEQUENCE</scope>
    <source>
        <strain evidence="9">Azabu</strain>
    </source>
</reference>
<dbReference type="InterPro" id="IPR000711">
    <property type="entry name" value="ATPase_OSCP/dsu"/>
</dbReference>
<evidence type="ECO:0000256" key="6">
    <source>
        <dbReference type="ARBA" id="ARBA00023078"/>
    </source>
</evidence>
<keyword evidence="8" id="KW-0066">ATP synthesis</keyword>
<evidence type="ECO:0000313" key="9">
    <source>
        <dbReference type="EMBL" id="KAK1443491.1"/>
    </source>
</evidence>
<accession>A0AAD8PE89</accession>
<comment type="similarity">
    <text evidence="2">Belongs to the ATPase delta chain family.</text>
</comment>
<keyword evidence="5" id="KW-0406">Ion transport</keyword>
<evidence type="ECO:0000256" key="5">
    <source>
        <dbReference type="ARBA" id="ARBA00023065"/>
    </source>
</evidence>
<dbReference type="Pfam" id="PF00213">
    <property type="entry name" value="OSCP"/>
    <property type="match status" value="1"/>
</dbReference>
<evidence type="ECO:0000313" key="10">
    <source>
        <dbReference type="Proteomes" id="UP001230268"/>
    </source>
</evidence>
<proteinExistence type="inferred from homology"/>
<evidence type="ECO:0000256" key="3">
    <source>
        <dbReference type="ARBA" id="ARBA00022448"/>
    </source>
</evidence>
<dbReference type="PANTHER" id="PTHR11910">
    <property type="entry name" value="ATP SYNTHASE DELTA CHAIN"/>
    <property type="match status" value="1"/>
</dbReference>
<evidence type="ECO:0000256" key="1">
    <source>
        <dbReference type="ARBA" id="ARBA00004370"/>
    </source>
</evidence>
<dbReference type="SUPFAM" id="SSF47928">
    <property type="entry name" value="N-terminal domain of the delta subunit of the F1F0-ATP synthase"/>
    <property type="match status" value="1"/>
</dbReference>
<name>A0AAD8PE89_BABGI</name>
<dbReference type="AlphaFoldDB" id="A0AAD8PE89"/>
<dbReference type="GO" id="GO:0046933">
    <property type="term" value="F:proton-transporting ATP synthase activity, rotational mechanism"/>
    <property type="evidence" value="ECO:0007669"/>
    <property type="project" value="InterPro"/>
</dbReference>
<dbReference type="HAMAP" id="MF_01416">
    <property type="entry name" value="ATP_synth_delta_bact"/>
    <property type="match status" value="1"/>
</dbReference>
<dbReference type="EMBL" id="JAVEPI010000002">
    <property type="protein sequence ID" value="KAK1443491.1"/>
    <property type="molecule type" value="Genomic_DNA"/>
</dbReference>
<comment type="subcellular location">
    <subcellularLocation>
        <location evidence="1">Membrane</location>
    </subcellularLocation>
</comment>